<dbReference type="Proteomes" id="UP000062160">
    <property type="component" value="Unassembled WGS sequence"/>
</dbReference>
<gene>
    <name evidence="1" type="ORF">TSYNT_633</name>
</gene>
<evidence type="ECO:0000313" key="1">
    <source>
        <dbReference type="EMBL" id="GAQ24654.1"/>
    </source>
</evidence>
<keyword evidence="2" id="KW-1185">Reference proteome</keyword>
<organism evidence="1">
    <name type="scientific">Tepidanaerobacter syntrophicus</name>
    <dbReference type="NCBI Taxonomy" id="224999"/>
    <lineage>
        <taxon>Bacteria</taxon>
        <taxon>Bacillati</taxon>
        <taxon>Bacillota</taxon>
        <taxon>Clostridia</taxon>
        <taxon>Thermosediminibacterales</taxon>
        <taxon>Tepidanaerobacteraceae</taxon>
        <taxon>Tepidanaerobacter</taxon>
    </lineage>
</organism>
<name>A0A0U9HD38_9FIRM</name>
<evidence type="ECO:0000313" key="2">
    <source>
        <dbReference type="Proteomes" id="UP000062160"/>
    </source>
</evidence>
<protein>
    <submittedName>
        <fullName evidence="1">Uncharacterized protein</fullName>
    </submittedName>
</protein>
<proteinExistence type="predicted"/>
<dbReference type="EMBL" id="DF977000">
    <property type="protein sequence ID" value="GAQ24654.1"/>
    <property type="molecule type" value="Genomic_DNA"/>
</dbReference>
<dbReference type="RefSeq" id="WP_059031730.1">
    <property type="nucleotide sequence ID" value="NZ_DF977000.1"/>
</dbReference>
<reference evidence="1" key="1">
    <citation type="journal article" date="2016" name="Genome Announc.">
        <title>Draft Genome Sequence of the Syntrophic Lactate-Degrading Bacterium Tepidanaerobacter syntrophicus JLT.</title>
        <authorList>
            <person name="Matsuura N."/>
            <person name="Ohashi A."/>
            <person name="Tourlousse D.M."/>
            <person name="Sekiguchi Y."/>
        </authorList>
    </citation>
    <scope>NUCLEOTIDE SEQUENCE [LARGE SCALE GENOMIC DNA]</scope>
    <source>
        <strain evidence="1">JL</strain>
    </source>
</reference>
<accession>A0A0U9HD38</accession>
<dbReference type="AlphaFoldDB" id="A0A0U9HD38"/>
<sequence>MRDKISVDDLLLYIMRRMQDIENCAKVISDKKDKKFLILKKRYDKISNQMEIIDSIYCEYIMYIQNLTSNIISEEKTISNIET</sequence>
<dbReference type="OrthoDB" id="2112014at2"/>